<gene>
    <name evidence="2" type="ORF">CALVIDRAFT_569193</name>
</gene>
<accession>A0A167G9V3</accession>
<organism evidence="2 3">
    <name type="scientific">Calocera viscosa (strain TUFC12733)</name>
    <dbReference type="NCBI Taxonomy" id="1330018"/>
    <lineage>
        <taxon>Eukaryota</taxon>
        <taxon>Fungi</taxon>
        <taxon>Dikarya</taxon>
        <taxon>Basidiomycota</taxon>
        <taxon>Agaricomycotina</taxon>
        <taxon>Dacrymycetes</taxon>
        <taxon>Dacrymycetales</taxon>
        <taxon>Dacrymycetaceae</taxon>
        <taxon>Calocera</taxon>
    </lineage>
</organism>
<dbReference type="Proteomes" id="UP000076738">
    <property type="component" value="Unassembled WGS sequence"/>
</dbReference>
<dbReference type="AlphaFoldDB" id="A0A167G9V3"/>
<feature type="compositionally biased region" description="Basic residues" evidence="1">
    <location>
        <begin position="239"/>
        <end position="256"/>
    </location>
</feature>
<dbReference type="STRING" id="1330018.A0A167G9V3"/>
<protein>
    <submittedName>
        <fullName evidence="2">Uncharacterized protein</fullName>
    </submittedName>
</protein>
<evidence type="ECO:0000256" key="1">
    <source>
        <dbReference type="SAM" id="MobiDB-lite"/>
    </source>
</evidence>
<feature type="region of interest" description="Disordered" evidence="1">
    <location>
        <begin position="236"/>
        <end position="279"/>
    </location>
</feature>
<dbReference type="EMBL" id="KV417345">
    <property type="protein sequence ID" value="KZO90335.1"/>
    <property type="molecule type" value="Genomic_DNA"/>
</dbReference>
<keyword evidence="3" id="KW-1185">Reference proteome</keyword>
<evidence type="ECO:0000313" key="3">
    <source>
        <dbReference type="Proteomes" id="UP000076738"/>
    </source>
</evidence>
<feature type="region of interest" description="Disordered" evidence="1">
    <location>
        <begin position="86"/>
        <end position="122"/>
    </location>
</feature>
<feature type="compositionally biased region" description="Polar residues" evidence="1">
    <location>
        <begin position="185"/>
        <end position="196"/>
    </location>
</feature>
<reference evidence="2 3" key="1">
    <citation type="journal article" date="2016" name="Mol. Biol. Evol.">
        <title>Comparative Genomics of Early-Diverging Mushroom-Forming Fungi Provides Insights into the Origins of Lignocellulose Decay Capabilities.</title>
        <authorList>
            <person name="Nagy L.G."/>
            <person name="Riley R."/>
            <person name="Tritt A."/>
            <person name="Adam C."/>
            <person name="Daum C."/>
            <person name="Floudas D."/>
            <person name="Sun H."/>
            <person name="Yadav J.S."/>
            <person name="Pangilinan J."/>
            <person name="Larsson K.H."/>
            <person name="Matsuura K."/>
            <person name="Barry K."/>
            <person name="Labutti K."/>
            <person name="Kuo R."/>
            <person name="Ohm R.A."/>
            <person name="Bhattacharya S.S."/>
            <person name="Shirouzu T."/>
            <person name="Yoshinaga Y."/>
            <person name="Martin F.M."/>
            <person name="Grigoriev I.V."/>
            <person name="Hibbett D.S."/>
        </authorList>
    </citation>
    <scope>NUCLEOTIDE SEQUENCE [LARGE SCALE GENOMIC DNA]</scope>
    <source>
        <strain evidence="2 3">TUFC12733</strain>
    </source>
</reference>
<name>A0A167G9V3_CALVF</name>
<feature type="region of interest" description="Disordered" evidence="1">
    <location>
        <begin position="171"/>
        <end position="203"/>
    </location>
</feature>
<proteinExistence type="predicted"/>
<evidence type="ECO:0000313" key="2">
    <source>
        <dbReference type="EMBL" id="KZO90335.1"/>
    </source>
</evidence>
<sequence length="279" mass="30242">MPEGFSPPPAHGKVARGYRAPRHHEMEADRGTCLPWGCPARRAPVAGEVRCAGSRLPALPSRWADLRPAPSRARAASRQTSACCADFAAPGTRRAPEAQGARPSASRPAQKGPSHLFPIRSRRKMVGTRATTELAAAEFIVDEDPITAEEVIAAKKPVAAKKPAVTVRLTPKKKPLAPKTADQRPGSNAKSRTMSEATKEVDKKQLKILSLRKKMQEYKQIITSLKVESVTLTADLNKKKARKAKKNKARREKKKGAKDAAAQAFHGPRNPTPDGLVIL</sequence>